<comment type="caution">
    <text evidence="3">The sequence shown here is derived from an EMBL/GenBank/DDBJ whole genome shotgun (WGS) entry which is preliminary data.</text>
</comment>
<feature type="region of interest" description="Disordered" evidence="1">
    <location>
        <begin position="417"/>
        <end position="437"/>
    </location>
</feature>
<protein>
    <submittedName>
        <fullName evidence="3">Uncharacterized protein</fullName>
    </submittedName>
</protein>
<organism evidence="3 4">
    <name type="scientific">Eragrostis curvula</name>
    <name type="common">weeping love grass</name>
    <dbReference type="NCBI Taxonomy" id="38414"/>
    <lineage>
        <taxon>Eukaryota</taxon>
        <taxon>Viridiplantae</taxon>
        <taxon>Streptophyta</taxon>
        <taxon>Embryophyta</taxon>
        <taxon>Tracheophyta</taxon>
        <taxon>Spermatophyta</taxon>
        <taxon>Magnoliopsida</taxon>
        <taxon>Liliopsida</taxon>
        <taxon>Poales</taxon>
        <taxon>Poaceae</taxon>
        <taxon>PACMAD clade</taxon>
        <taxon>Chloridoideae</taxon>
        <taxon>Eragrostideae</taxon>
        <taxon>Eragrostidinae</taxon>
        <taxon>Eragrostis</taxon>
    </lineage>
</organism>
<reference evidence="3 4" key="1">
    <citation type="journal article" date="2019" name="Sci. Rep.">
        <title>A high-quality genome of Eragrostis curvula grass provides insights into Poaceae evolution and supports new strategies to enhance forage quality.</title>
        <authorList>
            <person name="Carballo J."/>
            <person name="Santos B.A.C.M."/>
            <person name="Zappacosta D."/>
            <person name="Garbus I."/>
            <person name="Selva J.P."/>
            <person name="Gallo C.A."/>
            <person name="Diaz A."/>
            <person name="Albertini E."/>
            <person name="Caccamo M."/>
            <person name="Echenique V."/>
        </authorList>
    </citation>
    <scope>NUCLEOTIDE SEQUENCE [LARGE SCALE GENOMIC DNA]</scope>
    <source>
        <strain evidence="4">cv. Victoria</strain>
        <tissue evidence="3">Leaf</tissue>
    </source>
</reference>
<feature type="non-terminal residue" evidence="3">
    <location>
        <position position="1"/>
    </location>
</feature>
<evidence type="ECO:0000313" key="4">
    <source>
        <dbReference type="Proteomes" id="UP000324897"/>
    </source>
</evidence>
<gene>
    <name evidence="3" type="ORF">EJB05_34648</name>
</gene>
<name>A0A5J9U4G7_9POAL</name>
<dbReference type="EMBL" id="RWGY01000029">
    <property type="protein sequence ID" value="TVU18543.1"/>
    <property type="molecule type" value="Genomic_DNA"/>
</dbReference>
<evidence type="ECO:0000256" key="2">
    <source>
        <dbReference type="SAM" id="Phobius"/>
    </source>
</evidence>
<dbReference type="Gramene" id="TVU18543">
    <property type="protein sequence ID" value="TVU18543"/>
    <property type="gene ID" value="EJB05_34648"/>
</dbReference>
<dbReference type="OrthoDB" id="691500at2759"/>
<evidence type="ECO:0000313" key="3">
    <source>
        <dbReference type="EMBL" id="TVU18543.1"/>
    </source>
</evidence>
<proteinExistence type="predicted"/>
<dbReference type="Proteomes" id="UP000324897">
    <property type="component" value="Chromosome 7"/>
</dbReference>
<evidence type="ECO:0000256" key="1">
    <source>
        <dbReference type="SAM" id="MobiDB-lite"/>
    </source>
</evidence>
<keyword evidence="2" id="KW-0812">Transmembrane</keyword>
<keyword evidence="2" id="KW-1133">Transmembrane helix</keyword>
<keyword evidence="2" id="KW-0472">Membrane</keyword>
<sequence length="468" mass="52858">MAFSLGSGRRRWPCRAGRRGGKGGAGCRHFHVHYHLPRQVCAFSPLRLPAFFSLLPYLLIPPVLFFIVLAFLVCFGWFTLVYFVSSLLRKCNSHECLQSASDATELSRNEEQGGKKEERTEKCVAECTADFATAEVCVEGEQIKEVFVDGFPDESWDMSRLHLTDDCTDDEEHPSCEKLVEEVVIFESNCKDFREISCLDISSEKQQLQDTPVDCFRDDIGNREFSTSCDTAKLFHLQSVEEFMEENRMEVSANTSPEIFELTDNHETRAIVVTSSDNSAYYGSEDEEKKEVEQEKYLKYREALTDDIFEEHCDEQKMVTDHISAISDETIDLNDENETVGLPFDSVCESKYCMVTTSNASFHHTSPYEEDGHEEEVTGNDRAKAKDTTSLVSDFAENHQAEISVASNIHNTPAVAAQENSVNERTEDEDENSCTSEGAPRRLALVRRSPPPWWNLCGVLDVLGGCKD</sequence>
<feature type="transmembrane region" description="Helical" evidence="2">
    <location>
        <begin position="54"/>
        <end position="84"/>
    </location>
</feature>
<dbReference type="AlphaFoldDB" id="A0A5J9U4G7"/>
<keyword evidence="4" id="KW-1185">Reference proteome</keyword>
<accession>A0A5J9U4G7</accession>